<proteinExistence type="predicted"/>
<keyword evidence="1" id="KW-1133">Transmembrane helix</keyword>
<reference evidence="3" key="1">
    <citation type="submission" date="2020-03" db="EMBL/GenBank/DDBJ databases">
        <title>The deep terrestrial virosphere.</title>
        <authorList>
            <person name="Holmfeldt K."/>
            <person name="Nilsson E."/>
            <person name="Simone D."/>
            <person name="Lopez-Fernandez M."/>
            <person name="Wu X."/>
            <person name="de Brujin I."/>
            <person name="Lundin D."/>
            <person name="Andersson A."/>
            <person name="Bertilsson S."/>
            <person name="Dopson M."/>
        </authorList>
    </citation>
    <scope>NUCLEOTIDE SEQUENCE</scope>
    <source>
        <strain evidence="2">MM415A03784</strain>
        <strain evidence="3">MM415B04415</strain>
    </source>
</reference>
<protein>
    <submittedName>
        <fullName evidence="3">Uncharacterized protein</fullName>
    </submittedName>
</protein>
<dbReference type="EMBL" id="MT141784">
    <property type="protein sequence ID" value="QJA70331.1"/>
    <property type="molecule type" value="Genomic_DNA"/>
</dbReference>
<keyword evidence="1" id="KW-0472">Membrane</keyword>
<evidence type="ECO:0000313" key="2">
    <source>
        <dbReference type="EMBL" id="QJA70331.1"/>
    </source>
</evidence>
<keyword evidence="1" id="KW-0812">Transmembrane</keyword>
<name>A0A6M3LIR3_9ZZZZ</name>
<gene>
    <name evidence="2" type="ORF">MM415A03784_0004</name>
    <name evidence="3" type="ORF">MM415B04415_0006</name>
</gene>
<accession>A0A6M3LIR3</accession>
<evidence type="ECO:0000313" key="3">
    <source>
        <dbReference type="EMBL" id="QJA92931.1"/>
    </source>
</evidence>
<sequence>MMAIYVTCPECNGRGVVPEGSRSGVLIGMLFAATLSSVFWGTAMFLLAKVLYSP</sequence>
<dbReference type="AlphaFoldDB" id="A0A6M3LIR3"/>
<feature type="transmembrane region" description="Helical" evidence="1">
    <location>
        <begin position="25"/>
        <end position="48"/>
    </location>
</feature>
<organism evidence="3">
    <name type="scientific">viral metagenome</name>
    <dbReference type="NCBI Taxonomy" id="1070528"/>
    <lineage>
        <taxon>unclassified sequences</taxon>
        <taxon>metagenomes</taxon>
        <taxon>organismal metagenomes</taxon>
    </lineage>
</organism>
<dbReference type="EMBL" id="MT143108">
    <property type="protein sequence ID" value="QJA92931.1"/>
    <property type="molecule type" value="Genomic_DNA"/>
</dbReference>
<evidence type="ECO:0000256" key="1">
    <source>
        <dbReference type="SAM" id="Phobius"/>
    </source>
</evidence>